<protein>
    <submittedName>
        <fullName evidence="2">Uncharacterized protein DUF3558</fullName>
    </submittedName>
</protein>
<reference evidence="2 3" key="1">
    <citation type="submission" date="2018-10" db="EMBL/GenBank/DDBJ databases">
        <title>Sequencing the genomes of 1000 actinobacteria strains.</title>
        <authorList>
            <person name="Klenk H.-P."/>
        </authorList>
    </citation>
    <scope>NUCLEOTIDE SEQUENCE [LARGE SCALE GENOMIC DNA]</scope>
    <source>
        <strain evidence="2 3">DSM 44343</strain>
    </source>
</reference>
<dbReference type="AlphaFoldDB" id="A0A495K1J1"/>
<dbReference type="InterPro" id="IPR024520">
    <property type="entry name" value="DUF3558"/>
</dbReference>
<proteinExistence type="predicted"/>
<feature type="compositionally biased region" description="Polar residues" evidence="1">
    <location>
        <begin position="61"/>
        <end position="73"/>
    </location>
</feature>
<accession>A0A495K1J1</accession>
<dbReference type="Proteomes" id="UP000274762">
    <property type="component" value="Unassembled WGS sequence"/>
</dbReference>
<sequence>MGTRGMQTHADIGGGISTLQPVDSRGGKPTGTGLRRGRAPLRYVVILLAAAMLVLTGCSDGGSNDDSPTTKTESAPGKAGEGPFFGECGGVTTEDVARVTKVAGLTNTVNNPSVCEWVTSQDQLGPQFSFNWYRGSPIGRERATIQLSRDSVEDITIDGHSGFMGSSSGICEIGIAFGADFFEWSISYGLPADGQSNPADDDICAAAKTLSAQSIENAS</sequence>
<feature type="region of interest" description="Disordered" evidence="1">
    <location>
        <begin position="61"/>
        <end position="84"/>
    </location>
</feature>
<dbReference type="EMBL" id="RBKV01000001">
    <property type="protein sequence ID" value="RKR94309.1"/>
    <property type="molecule type" value="Genomic_DNA"/>
</dbReference>
<evidence type="ECO:0000313" key="2">
    <source>
        <dbReference type="EMBL" id="RKR94309.1"/>
    </source>
</evidence>
<comment type="caution">
    <text evidence="2">The sequence shown here is derived from an EMBL/GenBank/DDBJ whole genome shotgun (WGS) entry which is preliminary data.</text>
</comment>
<name>A0A495K1J1_WILMA</name>
<dbReference type="Pfam" id="PF12079">
    <property type="entry name" value="DUF3558"/>
    <property type="match status" value="1"/>
</dbReference>
<feature type="region of interest" description="Disordered" evidence="1">
    <location>
        <begin position="1"/>
        <end position="34"/>
    </location>
</feature>
<organism evidence="2 3">
    <name type="scientific">Williamsia marianensis</name>
    <dbReference type="NCBI Taxonomy" id="85044"/>
    <lineage>
        <taxon>Bacteria</taxon>
        <taxon>Bacillati</taxon>
        <taxon>Actinomycetota</taxon>
        <taxon>Actinomycetes</taxon>
        <taxon>Mycobacteriales</taxon>
        <taxon>Nocardiaceae</taxon>
        <taxon>Williamsia</taxon>
    </lineage>
</organism>
<gene>
    <name evidence="2" type="ORF">DFJ75_1104</name>
</gene>
<evidence type="ECO:0000313" key="3">
    <source>
        <dbReference type="Proteomes" id="UP000274762"/>
    </source>
</evidence>
<evidence type="ECO:0000256" key="1">
    <source>
        <dbReference type="SAM" id="MobiDB-lite"/>
    </source>
</evidence>